<evidence type="ECO:0000313" key="1">
    <source>
        <dbReference type="EMBL" id="CAD8107832.1"/>
    </source>
</evidence>
<proteinExistence type="predicted"/>
<accession>A0A8S1PXN4</accession>
<gene>
    <name evidence="1" type="ORF">PSON_ATCC_30995.1.T0890227</name>
</gene>
<dbReference type="EMBL" id="CAJJDN010000089">
    <property type="protein sequence ID" value="CAD8107832.1"/>
    <property type="molecule type" value="Genomic_DNA"/>
</dbReference>
<evidence type="ECO:0000313" key="2">
    <source>
        <dbReference type="Proteomes" id="UP000692954"/>
    </source>
</evidence>
<dbReference type="Proteomes" id="UP000692954">
    <property type="component" value="Unassembled WGS sequence"/>
</dbReference>
<protein>
    <submittedName>
        <fullName evidence="1">Uncharacterized protein</fullName>
    </submittedName>
</protein>
<name>A0A8S1PXN4_9CILI</name>
<keyword evidence="2" id="KW-1185">Reference proteome</keyword>
<sequence>MLLKYGILFIEDQKKSLHLIDILWQSFVYNLVRRVIVLYRLVLIIQLDVENRQMKQNGRVLIHINSILIAQTVQSYINYFWNLYLNQLENILVSCGGDQQIIIWTKDNEQKWQFQYVVTQSVQEIVARLQFIKDDQLIWVTANQVSKDCISIFEIKNGKYQENSDKEVKLIQNDKVCDLRLFPIFYNKEKNLMIIKHRQQVQQKQKMNQILFLEHQLMMEDIQQLGIRWEKTMIHMKY</sequence>
<organism evidence="1 2">
    <name type="scientific">Paramecium sonneborni</name>
    <dbReference type="NCBI Taxonomy" id="65129"/>
    <lineage>
        <taxon>Eukaryota</taxon>
        <taxon>Sar</taxon>
        <taxon>Alveolata</taxon>
        <taxon>Ciliophora</taxon>
        <taxon>Intramacronucleata</taxon>
        <taxon>Oligohymenophorea</taxon>
        <taxon>Peniculida</taxon>
        <taxon>Parameciidae</taxon>
        <taxon>Paramecium</taxon>
    </lineage>
</organism>
<comment type="caution">
    <text evidence="1">The sequence shown here is derived from an EMBL/GenBank/DDBJ whole genome shotgun (WGS) entry which is preliminary data.</text>
</comment>
<reference evidence="1" key="1">
    <citation type="submission" date="2021-01" db="EMBL/GenBank/DDBJ databases">
        <authorList>
            <consortium name="Genoscope - CEA"/>
            <person name="William W."/>
        </authorList>
    </citation>
    <scope>NUCLEOTIDE SEQUENCE</scope>
</reference>
<dbReference type="AlphaFoldDB" id="A0A8S1PXN4"/>